<evidence type="ECO:0000256" key="3">
    <source>
        <dbReference type="ARBA" id="ARBA00022801"/>
    </source>
</evidence>
<feature type="signal peptide" evidence="4">
    <location>
        <begin position="1"/>
        <end position="26"/>
    </location>
</feature>
<dbReference type="EMBL" id="BMMV01000002">
    <property type="protein sequence ID" value="GGJ79369.1"/>
    <property type="molecule type" value="Genomic_DNA"/>
</dbReference>
<evidence type="ECO:0000259" key="6">
    <source>
        <dbReference type="Pfam" id="PF08386"/>
    </source>
</evidence>
<evidence type="ECO:0000256" key="4">
    <source>
        <dbReference type="SAM" id="SignalP"/>
    </source>
</evidence>
<name>A0ABQ2DYL6_9ACTN</name>
<dbReference type="Proteomes" id="UP000660265">
    <property type="component" value="Unassembled WGS sequence"/>
</dbReference>
<protein>
    <recommendedName>
        <fullName evidence="9">Alpha/beta hydrolase</fullName>
    </recommendedName>
</protein>
<keyword evidence="3" id="KW-0378">Hydrolase</keyword>
<feature type="domain" description="AB hydrolase-1" evidence="5">
    <location>
        <begin position="110"/>
        <end position="253"/>
    </location>
</feature>
<proteinExistence type="inferred from homology"/>
<gene>
    <name evidence="7" type="ORF">GCM10011583_08680</name>
</gene>
<dbReference type="InterPro" id="IPR000073">
    <property type="entry name" value="AB_hydrolase_1"/>
</dbReference>
<dbReference type="InterPro" id="IPR013595">
    <property type="entry name" value="Pept_S33_TAP-like_C"/>
</dbReference>
<dbReference type="InterPro" id="IPR029058">
    <property type="entry name" value="AB_hydrolase_fold"/>
</dbReference>
<dbReference type="SUPFAM" id="SSF53474">
    <property type="entry name" value="alpha/beta-Hydrolases"/>
    <property type="match status" value="1"/>
</dbReference>
<dbReference type="InterPro" id="IPR051601">
    <property type="entry name" value="Serine_prot/Carboxylest_S33"/>
</dbReference>
<evidence type="ECO:0000256" key="2">
    <source>
        <dbReference type="ARBA" id="ARBA00022729"/>
    </source>
</evidence>
<evidence type="ECO:0000256" key="1">
    <source>
        <dbReference type="ARBA" id="ARBA00010088"/>
    </source>
</evidence>
<comment type="similarity">
    <text evidence="1">Belongs to the peptidase S33 family.</text>
</comment>
<dbReference type="Gene3D" id="3.40.50.1820">
    <property type="entry name" value="alpha/beta hydrolase"/>
    <property type="match status" value="1"/>
</dbReference>
<feature type="domain" description="Peptidase S33 tripeptidyl aminopeptidase-like C-terminal" evidence="6">
    <location>
        <begin position="416"/>
        <end position="514"/>
    </location>
</feature>
<dbReference type="PANTHER" id="PTHR43248:SF29">
    <property type="entry name" value="TRIPEPTIDYL AMINOPEPTIDASE"/>
    <property type="match status" value="1"/>
</dbReference>
<reference evidence="8" key="1">
    <citation type="journal article" date="2019" name="Int. J. Syst. Evol. Microbiol.">
        <title>The Global Catalogue of Microorganisms (GCM) 10K type strain sequencing project: providing services to taxonomists for standard genome sequencing and annotation.</title>
        <authorList>
            <consortium name="The Broad Institute Genomics Platform"/>
            <consortium name="The Broad Institute Genome Sequencing Center for Infectious Disease"/>
            <person name="Wu L."/>
            <person name="Ma J."/>
        </authorList>
    </citation>
    <scope>NUCLEOTIDE SEQUENCE [LARGE SCALE GENOMIC DNA]</scope>
    <source>
        <strain evidence="8">CGMCC 4.7275</strain>
    </source>
</reference>
<accession>A0ABQ2DYL6</accession>
<dbReference type="PANTHER" id="PTHR43248">
    <property type="entry name" value="2-SUCCINYL-6-HYDROXY-2,4-CYCLOHEXADIENE-1-CARBOXYLATE SYNTHASE"/>
    <property type="match status" value="1"/>
</dbReference>
<sequence length="516" mass="55335">MARRLGAPAVALIMAASGTAAGPATAAATGGAAHAVRPPAPGLAAYYGQPLTWADCGQGPDDEVGTALDRDGARCTRVTVPLDYRRPTGRTIELAVSRLPASDPARRIGTLMLNHGGPGEPTLGMPLETHAHMGETGARYDLVGMDPRFVGRGTPLDCGWPSGIWLRAAGQDRAGFDRQVVFQKELAERCVRRHGDVLPHVSTRNTARDMDVVRAALGERRVSYLGYSYGAYLGAVYMRMFPGRTDRVVLDSAGDPRRTGPRLLRGTEPASERALNAWASWAAARHRVHGLGPTREAVLATVRRIIEAASDRPLPVGSYRVDEHVVPYLIHLGVGSDREDARAVFASTVGVLDKAARGIPVEPTPRLEGLLRFVLDGASSKDVSPAAAIICGDRAAPRDTEVYWRDIRRSRRHHPLFGPVTNNIDPCAFWPAPHEPPTSVTNGAPALIVSATGDTATTYRGSRAMHRLLTGSRLLTVRGVIGHGMYGEYGNACVDAEVNTYLKSGDLPAEDPTCRR</sequence>
<evidence type="ECO:0008006" key="9">
    <source>
        <dbReference type="Google" id="ProtNLM"/>
    </source>
</evidence>
<keyword evidence="2 4" id="KW-0732">Signal</keyword>
<comment type="caution">
    <text evidence="7">The sequence shown here is derived from an EMBL/GenBank/DDBJ whole genome shotgun (WGS) entry which is preliminary data.</text>
</comment>
<dbReference type="Pfam" id="PF08386">
    <property type="entry name" value="Abhydrolase_4"/>
    <property type="match status" value="1"/>
</dbReference>
<feature type="chain" id="PRO_5047517901" description="Alpha/beta hydrolase" evidence="4">
    <location>
        <begin position="27"/>
        <end position="516"/>
    </location>
</feature>
<evidence type="ECO:0000259" key="5">
    <source>
        <dbReference type="Pfam" id="PF00561"/>
    </source>
</evidence>
<evidence type="ECO:0000313" key="7">
    <source>
        <dbReference type="EMBL" id="GGJ79369.1"/>
    </source>
</evidence>
<dbReference type="Pfam" id="PF00561">
    <property type="entry name" value="Abhydrolase_1"/>
    <property type="match status" value="1"/>
</dbReference>
<organism evidence="7 8">
    <name type="scientific">Streptomyces camponoticapitis</name>
    <dbReference type="NCBI Taxonomy" id="1616125"/>
    <lineage>
        <taxon>Bacteria</taxon>
        <taxon>Bacillati</taxon>
        <taxon>Actinomycetota</taxon>
        <taxon>Actinomycetes</taxon>
        <taxon>Kitasatosporales</taxon>
        <taxon>Streptomycetaceae</taxon>
        <taxon>Streptomyces</taxon>
    </lineage>
</organism>
<keyword evidence="8" id="KW-1185">Reference proteome</keyword>
<evidence type="ECO:0000313" key="8">
    <source>
        <dbReference type="Proteomes" id="UP000660265"/>
    </source>
</evidence>